<keyword evidence="5 7" id="KW-0811">Translocation</keyword>
<dbReference type="GO" id="GO:0009977">
    <property type="term" value="F:proton motive force dependent protein transmembrane transporter activity"/>
    <property type="evidence" value="ECO:0007669"/>
    <property type="project" value="TreeGrafter"/>
</dbReference>
<keyword evidence="7" id="KW-0813">Transport</keyword>
<feature type="transmembrane region" description="Helical" evidence="7">
    <location>
        <begin position="115"/>
        <end position="137"/>
    </location>
</feature>
<dbReference type="PRINTS" id="PR01840">
    <property type="entry name" value="TATCFAMILY"/>
</dbReference>
<evidence type="ECO:0000256" key="6">
    <source>
        <dbReference type="ARBA" id="ARBA00023136"/>
    </source>
</evidence>
<protein>
    <recommendedName>
        <fullName evidence="7">Sec-independent protein translocase protein TatC</fullName>
    </recommendedName>
</protein>
<dbReference type="PANTHER" id="PTHR30371:SF0">
    <property type="entry name" value="SEC-INDEPENDENT PROTEIN TRANSLOCASE PROTEIN TATC, CHLOROPLASTIC-RELATED"/>
    <property type="match status" value="1"/>
</dbReference>
<dbReference type="Proteomes" id="UP000076447">
    <property type="component" value="Unassembled WGS sequence"/>
</dbReference>
<evidence type="ECO:0000256" key="7">
    <source>
        <dbReference type="HAMAP-Rule" id="MF_00902"/>
    </source>
</evidence>
<evidence type="ECO:0000313" key="9">
    <source>
        <dbReference type="Proteomes" id="UP000076447"/>
    </source>
</evidence>
<comment type="subcellular location">
    <subcellularLocation>
        <location evidence="7">Cell membrane</location>
        <topology evidence="7">Multi-pass membrane protein</topology>
    </subcellularLocation>
    <subcellularLocation>
        <location evidence="1">Membrane</location>
        <topology evidence="1">Multi-pass membrane protein</topology>
    </subcellularLocation>
</comment>
<evidence type="ECO:0000256" key="5">
    <source>
        <dbReference type="ARBA" id="ARBA00023010"/>
    </source>
</evidence>
<gene>
    <name evidence="8" type="primary">tatC2</name>
    <name evidence="7" type="synonym">tatC</name>
    <name evidence="8" type="ORF">OJAG_04810</name>
</gene>
<dbReference type="HAMAP" id="MF_00902">
    <property type="entry name" value="TatC"/>
    <property type="match status" value="1"/>
</dbReference>
<feature type="transmembrane region" description="Helical" evidence="7">
    <location>
        <begin position="25"/>
        <end position="43"/>
    </location>
</feature>
<evidence type="ECO:0000313" key="8">
    <source>
        <dbReference type="EMBL" id="KZM36844.1"/>
    </source>
</evidence>
<dbReference type="PANTHER" id="PTHR30371">
    <property type="entry name" value="SEC-INDEPENDENT PROTEIN TRANSLOCASE PROTEIN TATC"/>
    <property type="match status" value="1"/>
</dbReference>
<dbReference type="EMBL" id="LRIE01000040">
    <property type="protein sequence ID" value="KZM36844.1"/>
    <property type="molecule type" value="Genomic_DNA"/>
</dbReference>
<feature type="transmembrane region" description="Helical" evidence="7">
    <location>
        <begin position="164"/>
        <end position="188"/>
    </location>
</feature>
<dbReference type="GO" id="GO:0043953">
    <property type="term" value="P:protein transport by the Tat complex"/>
    <property type="evidence" value="ECO:0007669"/>
    <property type="project" value="UniProtKB-UniRule"/>
</dbReference>
<keyword evidence="4 7" id="KW-1133">Transmembrane helix</keyword>
<keyword evidence="7" id="KW-1003">Cell membrane</keyword>
<accession>A0A163SWU2</accession>
<feature type="transmembrane region" description="Helical" evidence="7">
    <location>
        <begin position="220"/>
        <end position="243"/>
    </location>
</feature>
<proteinExistence type="inferred from homology"/>
<dbReference type="STRING" id="43678.OJAG_04810"/>
<evidence type="ECO:0000256" key="1">
    <source>
        <dbReference type="ARBA" id="ARBA00004141"/>
    </source>
</evidence>
<comment type="subunit">
    <text evidence="7">The Tat system comprises two distinct complexes: a TatABC complex, containing multiple copies of TatA, TatB and TatC subunits, and a separate TatA complex, containing only TatA subunits. Substrates initially bind to the TatABC complex, which probably triggers association of the separate TatA complex to form the active translocon.</text>
</comment>
<dbReference type="AlphaFoldDB" id="A0A163SWU2"/>
<comment type="caution">
    <text evidence="8">The sequence shown here is derived from an EMBL/GenBank/DDBJ whole genome shotgun (WGS) entry which is preliminary data.</text>
</comment>
<comment type="similarity">
    <text evidence="7">Belongs to the TatC family.</text>
</comment>
<dbReference type="InterPro" id="IPR002033">
    <property type="entry name" value="TatC"/>
</dbReference>
<dbReference type="NCBIfam" id="TIGR00945">
    <property type="entry name" value="tatC"/>
    <property type="match status" value="1"/>
</dbReference>
<keyword evidence="6 7" id="KW-0472">Membrane</keyword>
<dbReference type="GO" id="GO:0033281">
    <property type="term" value="C:TAT protein transport complex"/>
    <property type="evidence" value="ECO:0007669"/>
    <property type="project" value="UniProtKB-UniRule"/>
</dbReference>
<dbReference type="PATRIC" id="fig|43678.3.peg.513"/>
<reference evidence="8 9" key="1">
    <citation type="submission" date="2016-01" db="EMBL/GenBank/DDBJ databases">
        <title>Genome sequence of Oerskovia enterophila VJag, an agar and cellulose degrading bacterium.</title>
        <authorList>
            <person name="Poehlein A."/>
            <person name="Jag V."/>
            <person name="Bengelsdorf F."/>
            <person name="Duerre P."/>
            <person name="Daniel R."/>
        </authorList>
    </citation>
    <scope>NUCLEOTIDE SEQUENCE [LARGE SCALE GENOMIC DNA]</scope>
    <source>
        <strain evidence="8 9">VJag</strain>
    </source>
</reference>
<evidence type="ECO:0000256" key="4">
    <source>
        <dbReference type="ARBA" id="ARBA00022989"/>
    </source>
</evidence>
<sequence length="259" mass="28040">MSSSTKTSEGRMPLREHLLEIRKRLFLVSCGLVAGAILGWFLYQPLLDALQAPLEKAAAEQGKVINLNFSGMATALDMKIKVSLFLGVIVSCPWWLYQLWAFITPGLTSKERRYAMGFLGASVPLFLGGAFLAWWVLPHAVDILAGFVPEGATNLTDAQGYLSFVMRLVLAFGLAFVLPVVLVALNFAGLVRATALFAGWRWAVLIAFVFAAVMTPTPDALTMILVALPICLLYFGAVGIAFLRDRSTDKRNAAALAGA</sequence>
<organism evidence="8 9">
    <name type="scientific">Oerskovia enterophila</name>
    <dbReference type="NCBI Taxonomy" id="43678"/>
    <lineage>
        <taxon>Bacteria</taxon>
        <taxon>Bacillati</taxon>
        <taxon>Actinomycetota</taxon>
        <taxon>Actinomycetes</taxon>
        <taxon>Micrococcales</taxon>
        <taxon>Cellulomonadaceae</taxon>
        <taxon>Oerskovia</taxon>
    </lineage>
</organism>
<dbReference type="Pfam" id="PF00902">
    <property type="entry name" value="TatC"/>
    <property type="match status" value="1"/>
</dbReference>
<dbReference type="GO" id="GO:0065002">
    <property type="term" value="P:intracellular protein transmembrane transport"/>
    <property type="evidence" value="ECO:0007669"/>
    <property type="project" value="TreeGrafter"/>
</dbReference>
<keyword evidence="2 7" id="KW-0812">Transmembrane</keyword>
<comment type="function">
    <text evidence="7">Part of the twin-arginine translocation (Tat) system that transports large folded proteins containing a characteristic twin-arginine motif in their signal peptide across membranes. Together with TatB, TatC is part of a receptor directly interacting with Tat signal peptides.</text>
</comment>
<feature type="transmembrane region" description="Helical" evidence="7">
    <location>
        <begin position="82"/>
        <end position="103"/>
    </location>
</feature>
<evidence type="ECO:0000256" key="2">
    <source>
        <dbReference type="ARBA" id="ARBA00022692"/>
    </source>
</evidence>
<name>A0A163SWU2_9CELL</name>
<feature type="transmembrane region" description="Helical" evidence="7">
    <location>
        <begin position="195"/>
        <end position="214"/>
    </location>
</feature>
<evidence type="ECO:0000256" key="3">
    <source>
        <dbReference type="ARBA" id="ARBA00022927"/>
    </source>
</evidence>
<keyword evidence="3 7" id="KW-0653">Protein transport</keyword>